<dbReference type="Pfam" id="PF25225">
    <property type="entry name" value="DUF7843"/>
    <property type="match status" value="1"/>
</dbReference>
<comment type="caution">
    <text evidence="5">The sequence shown here is derived from an EMBL/GenBank/DDBJ whole genome shotgun (WGS) entry which is preliminary data.</text>
</comment>
<accession>A0ABU9SZJ1</accession>
<dbReference type="Pfam" id="PF13387">
    <property type="entry name" value="Lnb_N"/>
    <property type="match status" value="1"/>
</dbReference>
<dbReference type="Pfam" id="PF25222">
    <property type="entry name" value="DUF7840"/>
    <property type="match status" value="1"/>
</dbReference>
<feature type="domain" description="Lnb N-terminal periplasmic" evidence="2">
    <location>
        <begin position="108"/>
        <end position="256"/>
    </location>
</feature>
<evidence type="ECO:0000313" key="6">
    <source>
        <dbReference type="Proteomes" id="UP001461163"/>
    </source>
</evidence>
<feature type="chain" id="PRO_5045374045" evidence="1">
    <location>
        <begin position="21"/>
        <end position="608"/>
    </location>
</feature>
<feature type="domain" description="DUF7840" evidence="3">
    <location>
        <begin position="391"/>
        <end position="607"/>
    </location>
</feature>
<dbReference type="Proteomes" id="UP001461163">
    <property type="component" value="Unassembled WGS sequence"/>
</dbReference>
<dbReference type="InterPro" id="IPR025178">
    <property type="entry name" value="Lnb_N"/>
</dbReference>
<evidence type="ECO:0000256" key="1">
    <source>
        <dbReference type="SAM" id="SignalP"/>
    </source>
</evidence>
<sequence length="608" mass="68503">MKLALSILTFCLFFTVSVNAQEVWQSRTWQKLVHYSASNPASEIKNANFFLSPQGQNSPEAEFLASVELLTSSDSAFDERVCRYPARALYLRSLGYDVVDVPSLCDNFKQWQGDLTKQQVSIVYADGYLGNPASFYGHLLFKLKSEVLSRDLLSNSLNFGAKVPDNENPVAYILKGLVGGYDAKYSSNHYYRYNINYAEVEMRDLWQYTLNLTSDEKTILIAHAWELLFTEYRYYFTHRNCAYYIAKMLELVLEQDLISNRRPFVLPISVFSALEQATTISGHPAVQKVEHTLSRQARFRQHFAELNVTMQEKLSDIVNNANTLEEIQTYLVALPLKQQLMLLDVLLDYVNFSLELNKDDKTLQSLKRNVQRARIVLPAKKVQWSTHTEVLPHTGQDPTTVRTTLGHNNDHGGFAEVMFRPAYYDMLARGGGILANSALSMAALTLRVTDGNLALSKLDLLNIETVDTGATGLPGDIGIAWQLRLGNERDYLGPADVSNEFFLESGFGKGIALGDTTLYALALGRVQTPDSLDTRFMLLPTLGVLWQTDAYKGLCKLVFPIRIDSHAYQKKIKSTCEVSAFAFKSSDIRLGISHHNNTELSLSGSWYF</sequence>
<feature type="domain" description="DUF7843" evidence="4">
    <location>
        <begin position="21"/>
        <end position="92"/>
    </location>
</feature>
<evidence type="ECO:0000259" key="3">
    <source>
        <dbReference type="Pfam" id="PF25222"/>
    </source>
</evidence>
<evidence type="ECO:0000259" key="4">
    <source>
        <dbReference type="Pfam" id="PF25225"/>
    </source>
</evidence>
<dbReference type="EMBL" id="JBBMQS010000010">
    <property type="protein sequence ID" value="MEM5498903.1"/>
    <property type="molecule type" value="Genomic_DNA"/>
</dbReference>
<reference evidence="5 6" key="1">
    <citation type="submission" date="2024-03" db="EMBL/GenBank/DDBJ databases">
        <title>Community enrichment and isolation of bacterial strains for fucoidan degradation.</title>
        <authorList>
            <person name="Sichert A."/>
        </authorList>
    </citation>
    <scope>NUCLEOTIDE SEQUENCE [LARGE SCALE GENOMIC DNA]</scope>
    <source>
        <strain evidence="5 6">AS12</strain>
    </source>
</reference>
<protein>
    <submittedName>
        <fullName evidence="5">DUF4105 domain-containing protein</fullName>
    </submittedName>
</protein>
<proteinExistence type="predicted"/>
<keyword evidence="1" id="KW-0732">Signal</keyword>
<keyword evidence="6" id="KW-1185">Reference proteome</keyword>
<name>A0ABU9SZJ1_9ALTE</name>
<organism evidence="5 6">
    <name type="scientific">Paraglaciecola mesophila</name>
    <dbReference type="NCBI Taxonomy" id="197222"/>
    <lineage>
        <taxon>Bacteria</taxon>
        <taxon>Pseudomonadati</taxon>
        <taxon>Pseudomonadota</taxon>
        <taxon>Gammaproteobacteria</taxon>
        <taxon>Alteromonadales</taxon>
        <taxon>Alteromonadaceae</taxon>
        <taxon>Paraglaciecola</taxon>
    </lineage>
</organism>
<feature type="signal peptide" evidence="1">
    <location>
        <begin position="1"/>
        <end position="20"/>
    </location>
</feature>
<dbReference type="InterPro" id="IPR057165">
    <property type="entry name" value="DUF7843"/>
</dbReference>
<dbReference type="RefSeq" id="WP_342882277.1">
    <property type="nucleotide sequence ID" value="NZ_JBBMQS010000010.1"/>
</dbReference>
<evidence type="ECO:0000313" key="5">
    <source>
        <dbReference type="EMBL" id="MEM5498903.1"/>
    </source>
</evidence>
<evidence type="ECO:0000259" key="2">
    <source>
        <dbReference type="Pfam" id="PF13387"/>
    </source>
</evidence>
<dbReference type="InterPro" id="IPR057162">
    <property type="entry name" value="DUF7840"/>
</dbReference>
<gene>
    <name evidence="5" type="ORF">WNY77_15945</name>
</gene>